<reference evidence="1" key="1">
    <citation type="journal article" date="2020" name="Stud. Mycol.">
        <title>101 Dothideomycetes genomes: a test case for predicting lifestyles and emergence of pathogens.</title>
        <authorList>
            <person name="Haridas S."/>
            <person name="Albert R."/>
            <person name="Binder M."/>
            <person name="Bloem J."/>
            <person name="Labutti K."/>
            <person name="Salamov A."/>
            <person name="Andreopoulos B."/>
            <person name="Baker S."/>
            <person name="Barry K."/>
            <person name="Bills G."/>
            <person name="Bluhm B."/>
            <person name="Cannon C."/>
            <person name="Castanera R."/>
            <person name="Culley D."/>
            <person name="Daum C."/>
            <person name="Ezra D."/>
            <person name="Gonzalez J."/>
            <person name="Henrissat B."/>
            <person name="Kuo A."/>
            <person name="Liang C."/>
            <person name="Lipzen A."/>
            <person name="Lutzoni F."/>
            <person name="Magnuson J."/>
            <person name="Mondo S."/>
            <person name="Nolan M."/>
            <person name="Ohm R."/>
            <person name="Pangilinan J."/>
            <person name="Park H.-J."/>
            <person name="Ramirez L."/>
            <person name="Alfaro M."/>
            <person name="Sun H."/>
            <person name="Tritt A."/>
            <person name="Yoshinaga Y."/>
            <person name="Zwiers L.-H."/>
            <person name="Turgeon B."/>
            <person name="Goodwin S."/>
            <person name="Spatafora J."/>
            <person name="Crous P."/>
            <person name="Grigoriev I."/>
        </authorList>
    </citation>
    <scope>NUCLEOTIDE SEQUENCE</scope>
    <source>
        <strain evidence="1">CBS 690.94</strain>
    </source>
</reference>
<proteinExistence type="predicted"/>
<accession>A0A9P4PQ99</accession>
<dbReference type="EMBL" id="MU001494">
    <property type="protein sequence ID" value="KAF2449334.1"/>
    <property type="molecule type" value="Genomic_DNA"/>
</dbReference>
<sequence length="192" mass="21803">MSVQAEDGFLYGVDFSFDQDTPPRVVAQFPPIDPRPPPPLNNILRAIPTQPSRTIRVIVEYFTGGGTKIDLFKPVAHKINKSTSTSLAEIIAQCHGNNENGTAWGFNMTSFNQASLNPQFGPDLNLKWWLPRARIFQDASHRITLYVNCEASMKAIWQPEWAEASKFCHNILLDFVHTMEHMDRWFCPSKVV</sequence>
<evidence type="ECO:0000313" key="1">
    <source>
        <dbReference type="EMBL" id="KAF2449334.1"/>
    </source>
</evidence>
<organism evidence="1 2">
    <name type="scientific">Karstenula rhodostoma CBS 690.94</name>
    <dbReference type="NCBI Taxonomy" id="1392251"/>
    <lineage>
        <taxon>Eukaryota</taxon>
        <taxon>Fungi</taxon>
        <taxon>Dikarya</taxon>
        <taxon>Ascomycota</taxon>
        <taxon>Pezizomycotina</taxon>
        <taxon>Dothideomycetes</taxon>
        <taxon>Pleosporomycetidae</taxon>
        <taxon>Pleosporales</taxon>
        <taxon>Massarineae</taxon>
        <taxon>Didymosphaeriaceae</taxon>
        <taxon>Karstenula</taxon>
    </lineage>
</organism>
<protein>
    <submittedName>
        <fullName evidence="1">Uncharacterized protein</fullName>
    </submittedName>
</protein>
<evidence type="ECO:0000313" key="2">
    <source>
        <dbReference type="Proteomes" id="UP000799764"/>
    </source>
</evidence>
<comment type="caution">
    <text evidence="1">The sequence shown here is derived from an EMBL/GenBank/DDBJ whole genome shotgun (WGS) entry which is preliminary data.</text>
</comment>
<dbReference type="Proteomes" id="UP000799764">
    <property type="component" value="Unassembled WGS sequence"/>
</dbReference>
<keyword evidence="2" id="KW-1185">Reference proteome</keyword>
<dbReference type="AlphaFoldDB" id="A0A9P4PQ99"/>
<gene>
    <name evidence="1" type="ORF">P171DRAFT_190611</name>
</gene>
<name>A0A9P4PQ99_9PLEO</name>